<comment type="caution">
    <text evidence="2">The sequence shown here is derived from an EMBL/GenBank/DDBJ whole genome shotgun (WGS) entry which is preliminary data.</text>
</comment>
<evidence type="ECO:0000313" key="3">
    <source>
        <dbReference type="Proteomes" id="UP000623467"/>
    </source>
</evidence>
<sequence length="370" mass="41765">MSSMSQRLSQHPRYLALLGTLFLGTVYFLYQAHSAAPKMQYTDLLAATKDLSSSSNTCGANILPGAETHLALTLQGSERRYQRMIGIREKFLVETGVIPNTAFSDWRSIPWDFFIPEFTCPHPMYRVGTVAEGGKWVCGLERVLHSNPNCIVYSLNNNSASYSSFEVNMLEKSPACQVHAFDLNAAPRTASSWPWGDAADNIDTTLLGSRVHFNRFALANPTVPNHHSLKSVMGTLGHEWIDILKVCISFRFLSSYHVERISRFARRQIELNGSEFATLLSIIAEYGNKPLPFGQLVVTIQALQSEDMTTMGQFHQWWQRLECAGLRPVYFELGMMDINNRRQDPGVSYWTFINVRGTHALIDDTLPEYP</sequence>
<dbReference type="InterPro" id="IPR025714">
    <property type="entry name" value="Methyltranfer_dom"/>
</dbReference>
<organism evidence="2 3">
    <name type="scientific">Mycena sanguinolenta</name>
    <dbReference type="NCBI Taxonomy" id="230812"/>
    <lineage>
        <taxon>Eukaryota</taxon>
        <taxon>Fungi</taxon>
        <taxon>Dikarya</taxon>
        <taxon>Basidiomycota</taxon>
        <taxon>Agaricomycotina</taxon>
        <taxon>Agaricomycetes</taxon>
        <taxon>Agaricomycetidae</taxon>
        <taxon>Agaricales</taxon>
        <taxon>Marasmiineae</taxon>
        <taxon>Mycenaceae</taxon>
        <taxon>Mycena</taxon>
    </lineage>
</organism>
<reference evidence="2" key="1">
    <citation type="submission" date="2020-05" db="EMBL/GenBank/DDBJ databases">
        <title>Mycena genomes resolve the evolution of fungal bioluminescence.</title>
        <authorList>
            <person name="Tsai I.J."/>
        </authorList>
    </citation>
    <scope>NUCLEOTIDE SEQUENCE</scope>
    <source>
        <strain evidence="2">160909Yilan</strain>
    </source>
</reference>
<proteinExistence type="predicted"/>
<gene>
    <name evidence="2" type="ORF">MSAN_00976000</name>
</gene>
<dbReference type="InterPro" id="IPR026913">
    <property type="entry name" value="METTL24"/>
</dbReference>
<name>A0A8H6YY89_9AGAR</name>
<dbReference type="Pfam" id="PF13383">
    <property type="entry name" value="Methyltransf_22"/>
    <property type="match status" value="1"/>
</dbReference>
<feature type="domain" description="Methyltransferase" evidence="1">
    <location>
        <begin position="105"/>
        <end position="189"/>
    </location>
</feature>
<protein>
    <submittedName>
        <fullName evidence="2">Methyltranfer-dom domain-containing protein</fullName>
    </submittedName>
</protein>
<dbReference type="PANTHER" id="PTHR32026">
    <property type="entry name" value="METHYLTRANSFERASE-LIKE PROTEIN 24"/>
    <property type="match status" value="1"/>
</dbReference>
<dbReference type="EMBL" id="JACAZH010000006">
    <property type="protein sequence ID" value="KAF7367162.1"/>
    <property type="molecule type" value="Genomic_DNA"/>
</dbReference>
<dbReference type="AlphaFoldDB" id="A0A8H6YY89"/>
<accession>A0A8H6YY89</accession>
<evidence type="ECO:0000313" key="2">
    <source>
        <dbReference type="EMBL" id="KAF7367162.1"/>
    </source>
</evidence>
<keyword evidence="3" id="KW-1185">Reference proteome</keyword>
<dbReference type="PANTHER" id="PTHR32026:SF10">
    <property type="entry name" value="METHYLTRANSFERASE-LIKE PROTEIN 24-RELATED"/>
    <property type="match status" value="1"/>
</dbReference>
<dbReference type="OrthoDB" id="10006218at2759"/>
<dbReference type="Proteomes" id="UP000623467">
    <property type="component" value="Unassembled WGS sequence"/>
</dbReference>
<evidence type="ECO:0000259" key="1">
    <source>
        <dbReference type="Pfam" id="PF13383"/>
    </source>
</evidence>